<name>A0ABV7KXB6_9PROT</name>
<protein>
    <recommendedName>
        <fullName evidence="4">UrcA family protein</fullName>
    </recommendedName>
</protein>
<proteinExistence type="predicted"/>
<gene>
    <name evidence="2" type="ORF">ACFOGJ_06930</name>
</gene>
<comment type="caution">
    <text evidence="2">The sequence shown here is derived from an EMBL/GenBank/DDBJ whole genome shotgun (WGS) entry which is preliminary data.</text>
</comment>
<dbReference type="RefSeq" id="WP_379899113.1">
    <property type="nucleotide sequence ID" value="NZ_JBHRTR010000019.1"/>
</dbReference>
<keyword evidence="1" id="KW-0732">Signal</keyword>
<keyword evidence="3" id="KW-1185">Reference proteome</keyword>
<reference evidence="3" key="1">
    <citation type="journal article" date="2019" name="Int. J. Syst. Evol. Microbiol.">
        <title>The Global Catalogue of Microorganisms (GCM) 10K type strain sequencing project: providing services to taxonomists for standard genome sequencing and annotation.</title>
        <authorList>
            <consortium name="The Broad Institute Genomics Platform"/>
            <consortium name="The Broad Institute Genome Sequencing Center for Infectious Disease"/>
            <person name="Wu L."/>
            <person name="Ma J."/>
        </authorList>
    </citation>
    <scope>NUCLEOTIDE SEQUENCE [LARGE SCALE GENOMIC DNA]</scope>
    <source>
        <strain evidence="3">KCTC 42964</strain>
    </source>
</reference>
<accession>A0ABV7KXB6</accession>
<evidence type="ECO:0008006" key="4">
    <source>
        <dbReference type="Google" id="ProtNLM"/>
    </source>
</evidence>
<sequence>MRRSGVAIGAALLLALLPAACGGSADPVSAYFVAPQMSKSGPGQLSLCYNRYAESVEDLRRQVREVCEGPRLIRNAVNLDRCSLFSPVEARFECSRVARSLAEERPQMRLDVIR</sequence>
<dbReference type="Proteomes" id="UP001595528">
    <property type="component" value="Unassembled WGS sequence"/>
</dbReference>
<organism evidence="2 3">
    <name type="scientific">Marinibaculum pumilum</name>
    <dbReference type="NCBI Taxonomy" id="1766165"/>
    <lineage>
        <taxon>Bacteria</taxon>
        <taxon>Pseudomonadati</taxon>
        <taxon>Pseudomonadota</taxon>
        <taxon>Alphaproteobacteria</taxon>
        <taxon>Rhodospirillales</taxon>
        <taxon>Rhodospirillaceae</taxon>
        <taxon>Marinibaculum</taxon>
    </lineage>
</organism>
<feature type="signal peptide" evidence="1">
    <location>
        <begin position="1"/>
        <end position="25"/>
    </location>
</feature>
<evidence type="ECO:0000256" key="1">
    <source>
        <dbReference type="SAM" id="SignalP"/>
    </source>
</evidence>
<dbReference type="EMBL" id="JBHRTR010000019">
    <property type="protein sequence ID" value="MFC3226955.1"/>
    <property type="molecule type" value="Genomic_DNA"/>
</dbReference>
<evidence type="ECO:0000313" key="2">
    <source>
        <dbReference type="EMBL" id="MFC3226955.1"/>
    </source>
</evidence>
<feature type="chain" id="PRO_5045534129" description="UrcA family protein" evidence="1">
    <location>
        <begin position="26"/>
        <end position="114"/>
    </location>
</feature>
<evidence type="ECO:0000313" key="3">
    <source>
        <dbReference type="Proteomes" id="UP001595528"/>
    </source>
</evidence>